<dbReference type="CDD" id="cd00472">
    <property type="entry name" value="Ribosomal_L24e_L24"/>
    <property type="match status" value="1"/>
</dbReference>
<evidence type="ECO:0000259" key="5">
    <source>
        <dbReference type="Pfam" id="PF01246"/>
    </source>
</evidence>
<dbReference type="GO" id="GO:0002181">
    <property type="term" value="P:cytoplasmic translation"/>
    <property type="evidence" value="ECO:0007669"/>
    <property type="project" value="TreeGrafter"/>
</dbReference>
<dbReference type="GO" id="GO:0003735">
    <property type="term" value="F:structural constituent of ribosome"/>
    <property type="evidence" value="ECO:0007669"/>
    <property type="project" value="InterPro"/>
</dbReference>
<proteinExistence type="inferred from homology"/>
<evidence type="ECO:0000256" key="2">
    <source>
        <dbReference type="ARBA" id="ARBA00022980"/>
    </source>
</evidence>
<dbReference type="EMBL" id="VLTL01000041">
    <property type="protein sequence ID" value="KAA0166144.1"/>
    <property type="molecule type" value="Genomic_DNA"/>
</dbReference>
<feature type="domain" description="Large ribosomal subunit protein eL24-related N-terminal" evidence="5">
    <location>
        <begin position="18"/>
        <end position="78"/>
    </location>
</feature>
<evidence type="ECO:0000256" key="3">
    <source>
        <dbReference type="ARBA" id="ARBA00023274"/>
    </source>
</evidence>
<keyword evidence="2" id="KW-0689">Ribosomal protein</keyword>
<evidence type="ECO:0000256" key="4">
    <source>
        <dbReference type="SAM" id="MobiDB-lite"/>
    </source>
</evidence>
<sequence>MESGCQHCLLSVVGMVIKTEVCAFSEDRIYPGHGSRFVRKDGQLIIFSSSKTCKLFHLRKRPAKLTWTTAWRRLNKKFSSIENSGNRRRRRATRVARGFVGASVDDLRSKAKKGKKGGSYAEKAAKREAAKRKARAEARA</sequence>
<dbReference type="InterPro" id="IPR000988">
    <property type="entry name" value="Ribosomal_eL24-rel_N"/>
</dbReference>
<dbReference type="EMBL" id="VLTM01000029">
    <property type="protein sequence ID" value="KAA0162137.1"/>
    <property type="molecule type" value="Genomic_DNA"/>
</dbReference>
<dbReference type="SUPFAM" id="SSF57716">
    <property type="entry name" value="Glucocorticoid receptor-like (DNA-binding domain)"/>
    <property type="match status" value="1"/>
</dbReference>
<evidence type="ECO:0000313" key="10">
    <source>
        <dbReference type="Proteomes" id="UP000324907"/>
    </source>
</evidence>
<evidence type="ECO:0000313" key="6">
    <source>
        <dbReference type="EMBL" id="KAA0162137.1"/>
    </source>
</evidence>
<comment type="similarity">
    <text evidence="1">Belongs to the eukaryotic ribosomal protein eL24 family.</text>
</comment>
<dbReference type="EMBL" id="VLTO01000002">
    <property type="protein sequence ID" value="KAA0178097.1"/>
    <property type="molecule type" value="Genomic_DNA"/>
</dbReference>
<dbReference type="PANTHER" id="PTHR10792">
    <property type="entry name" value="60S RIBOSOMAL PROTEIN L24"/>
    <property type="match status" value="1"/>
</dbReference>
<evidence type="ECO:0000313" key="9">
    <source>
        <dbReference type="Proteomes" id="UP000322899"/>
    </source>
</evidence>
<dbReference type="FunFam" id="2.30.170.20:FF:000003">
    <property type="entry name" value="60S ribosomal protein L24"/>
    <property type="match status" value="1"/>
</dbReference>
<dbReference type="PANTHER" id="PTHR10792:SF1">
    <property type="entry name" value="RIBOSOMAL PROTEIN L24"/>
    <property type="match status" value="1"/>
</dbReference>
<comment type="caution">
    <text evidence="8">The sequence shown here is derived from an EMBL/GenBank/DDBJ whole genome shotgun (WGS) entry which is preliminary data.</text>
</comment>
<dbReference type="OrthoDB" id="1727108at2759"/>
<evidence type="ECO:0000313" key="11">
    <source>
        <dbReference type="Proteomes" id="UP000325113"/>
    </source>
</evidence>
<dbReference type="Proteomes" id="UP000325113">
    <property type="component" value="Unassembled WGS sequence"/>
</dbReference>
<dbReference type="InterPro" id="IPR023442">
    <property type="entry name" value="Ribosomal_eL24_CS"/>
</dbReference>
<dbReference type="Gene3D" id="2.30.170.20">
    <property type="entry name" value="Ribosomal protein L24e"/>
    <property type="match status" value="1"/>
</dbReference>
<evidence type="ECO:0000313" key="7">
    <source>
        <dbReference type="EMBL" id="KAA0166144.1"/>
    </source>
</evidence>
<evidence type="ECO:0000256" key="1">
    <source>
        <dbReference type="ARBA" id="ARBA00005647"/>
    </source>
</evidence>
<reference evidence="9 10" key="1">
    <citation type="submission" date="2019-07" db="EMBL/GenBank/DDBJ databases">
        <title>Genomes of Cafeteria roenbergensis.</title>
        <authorList>
            <person name="Fischer M.G."/>
            <person name="Hackl T."/>
            <person name="Roman M."/>
        </authorList>
    </citation>
    <scope>NUCLEOTIDE SEQUENCE [LARGE SCALE GENOMIC DNA]</scope>
    <source>
        <strain evidence="6 11">Cflag</strain>
        <strain evidence="8 9">E4-10P</strain>
        <strain evidence="7 10">RCC970-E3</strain>
    </source>
</reference>
<dbReference type="Proteomes" id="UP000324907">
    <property type="component" value="Unassembled WGS sequence"/>
</dbReference>
<dbReference type="Proteomes" id="UP000322899">
    <property type="component" value="Unassembled WGS sequence"/>
</dbReference>
<evidence type="ECO:0000313" key="8">
    <source>
        <dbReference type="EMBL" id="KAA0178097.1"/>
    </source>
</evidence>
<keyword evidence="3" id="KW-0687">Ribonucleoprotein</keyword>
<dbReference type="Pfam" id="PF01246">
    <property type="entry name" value="Ribosomal_L24e"/>
    <property type="match status" value="1"/>
</dbReference>
<dbReference type="GO" id="GO:0003729">
    <property type="term" value="F:mRNA binding"/>
    <property type="evidence" value="ECO:0007669"/>
    <property type="project" value="TreeGrafter"/>
</dbReference>
<dbReference type="PROSITE" id="PS01073">
    <property type="entry name" value="RIBOSOMAL_L24E"/>
    <property type="match status" value="1"/>
</dbReference>
<protein>
    <recommendedName>
        <fullName evidence="5">Large ribosomal subunit protein eL24-related N-terminal domain-containing protein</fullName>
    </recommendedName>
</protein>
<accession>A0A5A8EN18</accession>
<feature type="region of interest" description="Disordered" evidence="4">
    <location>
        <begin position="108"/>
        <end position="140"/>
    </location>
</feature>
<dbReference type="AlphaFoldDB" id="A0A5A8EN18"/>
<gene>
    <name evidence="8" type="ORF">FNF27_00645</name>
    <name evidence="7" type="ORF">FNF28_03194</name>
    <name evidence="6" type="ORF">FNF31_03372</name>
</gene>
<dbReference type="InterPro" id="IPR056366">
    <property type="entry name" value="Ribosomal_eL24"/>
</dbReference>
<dbReference type="InterPro" id="IPR038630">
    <property type="entry name" value="L24e/L24_sf"/>
</dbReference>
<organism evidence="8 9">
    <name type="scientific">Cafeteria roenbergensis</name>
    <name type="common">Marine flagellate</name>
    <dbReference type="NCBI Taxonomy" id="33653"/>
    <lineage>
        <taxon>Eukaryota</taxon>
        <taxon>Sar</taxon>
        <taxon>Stramenopiles</taxon>
        <taxon>Bigyra</taxon>
        <taxon>Opalozoa</taxon>
        <taxon>Bicosoecida</taxon>
        <taxon>Cafeteriaceae</taxon>
        <taxon>Cafeteria</taxon>
    </lineage>
</organism>
<dbReference type="GO" id="GO:0022625">
    <property type="term" value="C:cytosolic large ribosomal subunit"/>
    <property type="evidence" value="ECO:0007669"/>
    <property type="project" value="TreeGrafter"/>
</dbReference>
<name>A0A5A8EN18_CAFRO</name>